<reference evidence="2" key="1">
    <citation type="submission" date="2021-01" db="EMBL/GenBank/DDBJ databases">
        <title>Whole genome shotgun sequence of Planosporangium flavigriseum NBRC 105377.</title>
        <authorList>
            <person name="Komaki H."/>
            <person name="Tamura T."/>
        </authorList>
    </citation>
    <scope>NUCLEOTIDE SEQUENCE</scope>
    <source>
        <strain evidence="2">NBRC 105377</strain>
    </source>
</reference>
<gene>
    <name evidence="2" type="ORF">Pfl04_28230</name>
</gene>
<feature type="chain" id="PRO_5035249227" evidence="1">
    <location>
        <begin position="30"/>
        <end position="80"/>
    </location>
</feature>
<sequence>MQIVSAGPLTRHLACSAASRLAASRRATAAVVGPARPAAGLIPYLVWNFLTTSQSATVWTPSTVIDLYPSILANADSTSV</sequence>
<protein>
    <submittedName>
        <fullName evidence="2">Uncharacterized protein</fullName>
    </submittedName>
</protein>
<evidence type="ECO:0000256" key="1">
    <source>
        <dbReference type="SAM" id="SignalP"/>
    </source>
</evidence>
<organism evidence="2 3">
    <name type="scientific">Planosporangium flavigriseum</name>
    <dbReference type="NCBI Taxonomy" id="373681"/>
    <lineage>
        <taxon>Bacteria</taxon>
        <taxon>Bacillati</taxon>
        <taxon>Actinomycetota</taxon>
        <taxon>Actinomycetes</taxon>
        <taxon>Micromonosporales</taxon>
        <taxon>Micromonosporaceae</taxon>
        <taxon>Planosporangium</taxon>
    </lineage>
</organism>
<accession>A0A8J3PML0</accession>
<keyword evidence="1" id="KW-0732">Signal</keyword>
<dbReference type="Proteomes" id="UP000653674">
    <property type="component" value="Unassembled WGS sequence"/>
</dbReference>
<keyword evidence="3" id="KW-1185">Reference proteome</keyword>
<evidence type="ECO:0000313" key="2">
    <source>
        <dbReference type="EMBL" id="GIG74419.1"/>
    </source>
</evidence>
<feature type="signal peptide" evidence="1">
    <location>
        <begin position="1"/>
        <end position="29"/>
    </location>
</feature>
<dbReference type="EMBL" id="BONU01000017">
    <property type="protein sequence ID" value="GIG74419.1"/>
    <property type="molecule type" value="Genomic_DNA"/>
</dbReference>
<proteinExistence type="predicted"/>
<comment type="caution">
    <text evidence="2">The sequence shown here is derived from an EMBL/GenBank/DDBJ whole genome shotgun (WGS) entry which is preliminary data.</text>
</comment>
<name>A0A8J3PML0_9ACTN</name>
<dbReference type="AlphaFoldDB" id="A0A8J3PML0"/>
<evidence type="ECO:0000313" key="3">
    <source>
        <dbReference type="Proteomes" id="UP000653674"/>
    </source>
</evidence>